<protein>
    <submittedName>
        <fullName evidence="1">Uncharacterized protein</fullName>
    </submittedName>
</protein>
<name>A0A1Y2ILR3_TRAC3</name>
<sequence>MVVVASKPNCDSSLSTSGFSLRCWLSALWTPALSELGCSGTLTLLSLIVRAHVASSARIQTPGLGADKVQCHFGVSSYCDMSRAWHVVKSFCMNDSHRSVFPLADFISSRARLLTCDSNAIGVL</sequence>
<dbReference type="EMBL" id="KZ084115">
    <property type="protein sequence ID" value="OSD00892.1"/>
    <property type="molecule type" value="Genomic_DNA"/>
</dbReference>
<evidence type="ECO:0000313" key="2">
    <source>
        <dbReference type="Proteomes" id="UP000193067"/>
    </source>
</evidence>
<keyword evidence="2" id="KW-1185">Reference proteome</keyword>
<accession>A0A1Y2ILR3</accession>
<organism evidence="1 2">
    <name type="scientific">Trametes coccinea (strain BRFM310)</name>
    <name type="common">Pycnoporus coccineus</name>
    <dbReference type="NCBI Taxonomy" id="1353009"/>
    <lineage>
        <taxon>Eukaryota</taxon>
        <taxon>Fungi</taxon>
        <taxon>Dikarya</taxon>
        <taxon>Basidiomycota</taxon>
        <taxon>Agaricomycotina</taxon>
        <taxon>Agaricomycetes</taxon>
        <taxon>Polyporales</taxon>
        <taxon>Polyporaceae</taxon>
        <taxon>Trametes</taxon>
    </lineage>
</organism>
<dbReference type="Proteomes" id="UP000193067">
    <property type="component" value="Unassembled WGS sequence"/>
</dbReference>
<dbReference type="AlphaFoldDB" id="A0A1Y2ILR3"/>
<proteinExistence type="predicted"/>
<evidence type="ECO:0000313" key="1">
    <source>
        <dbReference type="EMBL" id="OSD00892.1"/>
    </source>
</evidence>
<reference evidence="1 2" key="1">
    <citation type="journal article" date="2015" name="Biotechnol. Biofuels">
        <title>Enhanced degradation of softwood versus hardwood by the white-rot fungus Pycnoporus coccineus.</title>
        <authorList>
            <person name="Couturier M."/>
            <person name="Navarro D."/>
            <person name="Chevret D."/>
            <person name="Henrissat B."/>
            <person name="Piumi F."/>
            <person name="Ruiz-Duenas F.J."/>
            <person name="Martinez A.T."/>
            <person name="Grigoriev I.V."/>
            <person name="Riley R."/>
            <person name="Lipzen A."/>
            <person name="Berrin J.G."/>
            <person name="Master E.R."/>
            <person name="Rosso M.N."/>
        </authorList>
    </citation>
    <scope>NUCLEOTIDE SEQUENCE [LARGE SCALE GENOMIC DNA]</scope>
    <source>
        <strain evidence="1 2">BRFM310</strain>
    </source>
</reference>
<gene>
    <name evidence="1" type="ORF">PYCCODRAFT_647854</name>
</gene>